<proteinExistence type="inferred from homology"/>
<feature type="binding site" evidence="6">
    <location>
        <position position="94"/>
    </location>
    <ligand>
        <name>a divalent metal cation</name>
        <dbReference type="ChEBI" id="CHEBI:60240"/>
        <label>1</label>
    </ligand>
</feature>
<dbReference type="EC" id="3.4.11.18" evidence="6 7"/>
<dbReference type="RefSeq" id="WP_072910249.1">
    <property type="nucleotide sequence ID" value="NZ_FRAR01000004.1"/>
</dbReference>
<feature type="binding site" evidence="6">
    <location>
        <position position="232"/>
    </location>
    <ligand>
        <name>a divalent metal cation</name>
        <dbReference type="ChEBI" id="CHEBI:60240"/>
        <label>1</label>
    </ligand>
</feature>
<evidence type="ECO:0000256" key="4">
    <source>
        <dbReference type="ARBA" id="ARBA00022723"/>
    </source>
</evidence>
<feature type="binding site" evidence="6">
    <location>
        <position position="105"/>
    </location>
    <ligand>
        <name>a divalent metal cation</name>
        <dbReference type="ChEBI" id="CHEBI:60240"/>
        <label>1</label>
    </ligand>
</feature>
<evidence type="ECO:0000256" key="5">
    <source>
        <dbReference type="ARBA" id="ARBA00022801"/>
    </source>
</evidence>
<dbReference type="CDD" id="cd01086">
    <property type="entry name" value="MetAP1"/>
    <property type="match status" value="1"/>
</dbReference>
<protein>
    <recommendedName>
        <fullName evidence="6 7">Methionine aminopeptidase</fullName>
        <shortName evidence="6">MAP</shortName>
        <shortName evidence="6">MetAP</shortName>
        <ecNumber evidence="6 7">3.4.11.18</ecNumber>
    </recommendedName>
    <alternativeName>
        <fullName evidence="6">Peptidase M</fullName>
    </alternativeName>
</protein>
<comment type="cofactor">
    <cofactor evidence="6">
        <name>Co(2+)</name>
        <dbReference type="ChEBI" id="CHEBI:48828"/>
    </cofactor>
    <cofactor evidence="6">
        <name>Zn(2+)</name>
        <dbReference type="ChEBI" id="CHEBI:29105"/>
    </cofactor>
    <cofactor evidence="6">
        <name>Mn(2+)</name>
        <dbReference type="ChEBI" id="CHEBI:29035"/>
    </cofactor>
    <cofactor evidence="6">
        <name>Fe(2+)</name>
        <dbReference type="ChEBI" id="CHEBI:29033"/>
    </cofactor>
    <text evidence="6">Binds 2 divalent metal cations per subunit. Has a high-affinity and a low affinity metal-binding site. The true nature of the physiological cofactor is under debate. The enzyme is active with cobalt, zinc, manganese or divalent iron ions. Most likely, methionine aminopeptidases function as mononuclear Fe(2+)-metalloproteases under physiological conditions, and the catalytically relevant metal-binding site has been assigned to the histidine-containing high-affinity site.</text>
</comment>
<reference evidence="10" key="1">
    <citation type="submission" date="2016-11" db="EMBL/GenBank/DDBJ databases">
        <authorList>
            <person name="Varghese N."/>
            <person name="Submissions S."/>
        </authorList>
    </citation>
    <scope>NUCLEOTIDE SEQUENCE [LARGE SCALE GENOMIC DNA]</scope>
    <source>
        <strain evidence="10">DSM 10349</strain>
    </source>
</reference>
<evidence type="ECO:0000256" key="2">
    <source>
        <dbReference type="ARBA" id="ARBA00022438"/>
    </source>
</evidence>
<dbReference type="PANTHER" id="PTHR43330:SF17">
    <property type="entry name" value="METHIONINE AMINOPEPTIDASE"/>
    <property type="match status" value="1"/>
</dbReference>
<name>A0A1M6NAU1_9FIRM</name>
<evidence type="ECO:0000256" key="3">
    <source>
        <dbReference type="ARBA" id="ARBA00022670"/>
    </source>
</evidence>
<keyword evidence="4 6" id="KW-0479">Metal-binding</keyword>
<dbReference type="PRINTS" id="PR00599">
    <property type="entry name" value="MAPEPTIDASE"/>
</dbReference>
<dbReference type="SUPFAM" id="SSF55920">
    <property type="entry name" value="Creatinase/aminopeptidase"/>
    <property type="match status" value="1"/>
</dbReference>
<dbReference type="OrthoDB" id="9802055at2"/>
<comment type="function">
    <text evidence="1 6">Removes the N-terminal methionine from nascent proteins. The N-terminal methionine is often cleaved when the second residue in the primary sequence is small and uncharged (Met-Ala-, Cys, Gly, Pro, Ser, Thr, or Val). Requires deformylation of the N(alpha)-formylated initiator methionine before it can be hydrolyzed.</text>
</comment>
<feature type="binding site" evidence="6">
    <location>
        <position position="77"/>
    </location>
    <ligand>
        <name>substrate</name>
    </ligand>
</feature>
<feature type="binding site" evidence="6">
    <location>
        <position position="232"/>
    </location>
    <ligand>
        <name>a divalent metal cation</name>
        <dbReference type="ChEBI" id="CHEBI:60240"/>
        <label>2</label>
        <note>catalytic</note>
    </ligand>
</feature>
<dbReference type="GO" id="GO:0004239">
    <property type="term" value="F:initiator methionyl aminopeptidase activity"/>
    <property type="evidence" value="ECO:0007669"/>
    <property type="project" value="UniProtKB-UniRule"/>
</dbReference>
<keyword evidence="2 6" id="KW-0031">Aminopeptidase</keyword>
<keyword evidence="10" id="KW-1185">Reference proteome</keyword>
<dbReference type="GO" id="GO:0006508">
    <property type="term" value="P:proteolysis"/>
    <property type="evidence" value="ECO:0007669"/>
    <property type="project" value="UniProtKB-KW"/>
</dbReference>
<feature type="domain" description="Peptidase M24" evidence="8">
    <location>
        <begin position="12"/>
        <end position="239"/>
    </location>
</feature>
<comment type="subunit">
    <text evidence="6">Monomer.</text>
</comment>
<gene>
    <name evidence="6" type="primary">map</name>
    <name evidence="9" type="ORF">SAMN02745123_00021</name>
</gene>
<dbReference type="AlphaFoldDB" id="A0A1M6NAU1"/>
<dbReference type="Pfam" id="PF00557">
    <property type="entry name" value="Peptidase_M24"/>
    <property type="match status" value="1"/>
</dbReference>
<feature type="binding site" evidence="6">
    <location>
        <position position="201"/>
    </location>
    <ligand>
        <name>a divalent metal cation</name>
        <dbReference type="ChEBI" id="CHEBI:60240"/>
        <label>2</label>
        <note>catalytic</note>
    </ligand>
</feature>
<dbReference type="Gene3D" id="3.90.230.10">
    <property type="entry name" value="Creatinase/methionine aminopeptidase superfamily"/>
    <property type="match status" value="1"/>
</dbReference>
<comment type="catalytic activity">
    <reaction evidence="6 7">
        <text>Release of N-terminal amino acids, preferentially methionine, from peptides and arylamides.</text>
        <dbReference type="EC" id="3.4.11.18"/>
    </reaction>
</comment>
<evidence type="ECO:0000256" key="1">
    <source>
        <dbReference type="ARBA" id="ARBA00002521"/>
    </source>
</evidence>
<dbReference type="Proteomes" id="UP000183997">
    <property type="component" value="Unassembled WGS sequence"/>
</dbReference>
<dbReference type="HAMAP" id="MF_01974">
    <property type="entry name" value="MetAP_1"/>
    <property type="match status" value="1"/>
</dbReference>
<dbReference type="InterPro" id="IPR036005">
    <property type="entry name" value="Creatinase/aminopeptidase-like"/>
</dbReference>
<dbReference type="GO" id="GO:0046872">
    <property type="term" value="F:metal ion binding"/>
    <property type="evidence" value="ECO:0007669"/>
    <property type="project" value="UniProtKB-UniRule"/>
</dbReference>
<feature type="binding site" evidence="6">
    <location>
        <position position="168"/>
    </location>
    <ligand>
        <name>a divalent metal cation</name>
        <dbReference type="ChEBI" id="CHEBI:60240"/>
        <label>2</label>
        <note>catalytic</note>
    </ligand>
</feature>
<dbReference type="GO" id="GO:0005829">
    <property type="term" value="C:cytosol"/>
    <property type="evidence" value="ECO:0007669"/>
    <property type="project" value="TreeGrafter"/>
</dbReference>
<evidence type="ECO:0000259" key="8">
    <source>
        <dbReference type="Pfam" id="PF00557"/>
    </source>
</evidence>
<comment type="similarity">
    <text evidence="6">Belongs to the peptidase M24A family. Methionine aminopeptidase type 1 subfamily.</text>
</comment>
<dbReference type="PANTHER" id="PTHR43330">
    <property type="entry name" value="METHIONINE AMINOPEPTIDASE"/>
    <property type="match status" value="1"/>
</dbReference>
<dbReference type="EMBL" id="FRAR01000004">
    <property type="protein sequence ID" value="SHJ92860.1"/>
    <property type="molecule type" value="Genomic_DNA"/>
</dbReference>
<dbReference type="InterPro" id="IPR000994">
    <property type="entry name" value="Pept_M24"/>
</dbReference>
<comment type="caution">
    <text evidence="6">Lacks conserved residue(s) required for the propagation of feature annotation.</text>
</comment>
<evidence type="ECO:0000313" key="9">
    <source>
        <dbReference type="EMBL" id="SHJ92860.1"/>
    </source>
</evidence>
<keyword evidence="5 6" id="KW-0378">Hydrolase</keyword>
<dbReference type="InterPro" id="IPR002467">
    <property type="entry name" value="Pept_M24A_MAP1"/>
</dbReference>
<keyword evidence="3 6" id="KW-0645">Protease</keyword>
<dbReference type="InterPro" id="IPR001714">
    <property type="entry name" value="Pept_M24_MAP"/>
</dbReference>
<evidence type="ECO:0000256" key="7">
    <source>
        <dbReference type="RuleBase" id="RU003653"/>
    </source>
</evidence>
<sequence>MIVLKSPREIAIMGDAGKIVAECHAMLAEKIKPGITTLELDQLTEKLIRSRGAIPSFKGHHGFPATICVAINDVICHGFPSAKELKDGDVVTIDIGALYKGYHGDSAWSYAVGNVSPEIAKLMQVTKECLFLGIEQAQPGKRIGDIGHAIQSHAESLNYGVVREFCGHGIGQSLWEEPQIPHYGRPNRGTLLKPGMTIAIEPMITTGDWRAKLAPDGWTASTIDGSICVQYEHTLAITKDAPVILTEL</sequence>
<dbReference type="NCBIfam" id="TIGR00500">
    <property type="entry name" value="met_pdase_I"/>
    <property type="match status" value="1"/>
</dbReference>
<dbReference type="STRING" id="1121421.SAMN02745123_00021"/>
<accession>A0A1M6NAU1</accession>
<dbReference type="GO" id="GO:0070006">
    <property type="term" value="F:metalloaminopeptidase activity"/>
    <property type="evidence" value="ECO:0007669"/>
    <property type="project" value="UniProtKB-UniRule"/>
</dbReference>
<feature type="binding site" evidence="6">
    <location>
        <position position="105"/>
    </location>
    <ligand>
        <name>a divalent metal cation</name>
        <dbReference type="ChEBI" id="CHEBI:60240"/>
        <label>2</label>
        <note>catalytic</note>
    </ligand>
</feature>
<organism evidence="9 10">
    <name type="scientific">Desulforamulus aeronauticus DSM 10349</name>
    <dbReference type="NCBI Taxonomy" id="1121421"/>
    <lineage>
        <taxon>Bacteria</taxon>
        <taxon>Bacillati</taxon>
        <taxon>Bacillota</taxon>
        <taxon>Clostridia</taxon>
        <taxon>Eubacteriales</taxon>
        <taxon>Peptococcaceae</taxon>
        <taxon>Desulforamulus</taxon>
    </lineage>
</organism>
<evidence type="ECO:0000256" key="6">
    <source>
        <dbReference type="HAMAP-Rule" id="MF_01974"/>
    </source>
</evidence>
<evidence type="ECO:0000313" key="10">
    <source>
        <dbReference type="Proteomes" id="UP000183997"/>
    </source>
</evidence>